<gene>
    <name evidence="3" type="ORF">PgNI_08425</name>
</gene>
<accession>A0A6P8AWM5</accession>
<reference evidence="3" key="2">
    <citation type="submission" date="2019-10" db="EMBL/GenBank/DDBJ databases">
        <authorList>
            <consortium name="NCBI Genome Project"/>
        </authorList>
    </citation>
    <scope>NUCLEOTIDE SEQUENCE</scope>
    <source>
        <strain evidence="3">NI907</strain>
    </source>
</reference>
<dbReference type="AlphaFoldDB" id="A0A6P8AWM5"/>
<dbReference type="RefSeq" id="XP_030979318.1">
    <property type="nucleotide sequence ID" value="XM_031128422.1"/>
</dbReference>
<reference evidence="3" key="3">
    <citation type="submission" date="2025-08" db="UniProtKB">
        <authorList>
            <consortium name="RefSeq"/>
        </authorList>
    </citation>
    <scope>IDENTIFICATION</scope>
    <source>
        <strain evidence="3">NI907</strain>
    </source>
</reference>
<evidence type="ECO:0000313" key="2">
    <source>
        <dbReference type="Proteomes" id="UP000515153"/>
    </source>
</evidence>
<sequence>MAQRKRQRVNSPTRRMVDVDPRRRNPFRFSSSFATRWAASPDKVKEKNVEPKPKSRHRNQARPSSREPMIWVTGSSRLPFMEVMYMRSHGTGKGVVGSKAATFALSLVSLLGGERGERYAEQAQFGKAIGSWVYRTRNWAYRCGSVFCFIIDFNWLCWSNQQYEKLRRNPDRQQRVTLWGPGLSPVGGTVKVS</sequence>
<dbReference type="KEGG" id="pgri:PgNI_08425"/>
<reference evidence="2 3" key="1">
    <citation type="journal article" date="2019" name="Mol. Biol. Evol.">
        <title>Blast fungal genomes show frequent chromosomal changes, gene gains and losses, and effector gene turnover.</title>
        <authorList>
            <person name="Gomez Luciano L.B."/>
            <person name="Jason Tsai I."/>
            <person name="Chuma I."/>
            <person name="Tosa Y."/>
            <person name="Chen Y.H."/>
            <person name="Li J.Y."/>
            <person name="Li M.Y."/>
            <person name="Jade Lu M.Y."/>
            <person name="Nakayashiki H."/>
            <person name="Li W.H."/>
        </authorList>
    </citation>
    <scope>NUCLEOTIDE SEQUENCE [LARGE SCALE GENOMIC DNA]</scope>
    <source>
        <strain evidence="2 3">NI907</strain>
    </source>
</reference>
<name>A0A6P8AWM5_PYRGI</name>
<protein>
    <submittedName>
        <fullName evidence="3">Uncharacterized protein</fullName>
    </submittedName>
</protein>
<keyword evidence="2" id="KW-1185">Reference proteome</keyword>
<evidence type="ECO:0000256" key="1">
    <source>
        <dbReference type="SAM" id="MobiDB-lite"/>
    </source>
</evidence>
<feature type="region of interest" description="Disordered" evidence="1">
    <location>
        <begin position="1"/>
        <end position="67"/>
    </location>
</feature>
<proteinExistence type="predicted"/>
<evidence type="ECO:0000313" key="3">
    <source>
        <dbReference type="RefSeq" id="XP_030979318.1"/>
    </source>
</evidence>
<dbReference type="GeneID" id="41963330"/>
<dbReference type="Proteomes" id="UP000515153">
    <property type="component" value="Chromosome V"/>
</dbReference>
<organism evidence="2 3">
    <name type="scientific">Pyricularia grisea</name>
    <name type="common">Crabgrass-specific blast fungus</name>
    <name type="synonym">Magnaporthe grisea</name>
    <dbReference type="NCBI Taxonomy" id="148305"/>
    <lineage>
        <taxon>Eukaryota</taxon>
        <taxon>Fungi</taxon>
        <taxon>Dikarya</taxon>
        <taxon>Ascomycota</taxon>
        <taxon>Pezizomycotina</taxon>
        <taxon>Sordariomycetes</taxon>
        <taxon>Sordariomycetidae</taxon>
        <taxon>Magnaporthales</taxon>
        <taxon>Pyriculariaceae</taxon>
        <taxon>Pyricularia</taxon>
    </lineage>
</organism>
<feature type="compositionally biased region" description="Basic and acidic residues" evidence="1">
    <location>
        <begin position="42"/>
        <end position="53"/>
    </location>
</feature>